<dbReference type="SUPFAM" id="SSF52540">
    <property type="entry name" value="P-loop containing nucleoside triphosphate hydrolases"/>
    <property type="match status" value="1"/>
</dbReference>
<dbReference type="PANTHER" id="PTHR23077">
    <property type="entry name" value="AAA-FAMILY ATPASE"/>
    <property type="match status" value="1"/>
</dbReference>
<reference evidence="2 3" key="1">
    <citation type="submission" date="2024-01" db="EMBL/GenBank/DDBJ databases">
        <authorList>
            <person name="Guinet B."/>
        </authorList>
    </citation>
    <scope>NUCLEOTIDE SEQUENCE [LARGE SCALE GENOMIC DNA]</scope>
</reference>
<evidence type="ECO:0000259" key="1">
    <source>
        <dbReference type="SMART" id="SM00382"/>
    </source>
</evidence>
<dbReference type="SMART" id="SM00382">
    <property type="entry name" value="AAA"/>
    <property type="match status" value="1"/>
</dbReference>
<dbReference type="InterPro" id="IPR003959">
    <property type="entry name" value="ATPase_AAA_core"/>
</dbReference>
<organism evidence="2 3">
    <name type="scientific">Cotesia congregata filamentous virus 1</name>
    <dbReference type="NCBI Taxonomy" id="3064291"/>
    <lineage>
        <taxon>Viruses</taxon>
        <taxon>Viruses incertae sedis</taxon>
        <taxon>Naldaviricetes</taxon>
        <taxon>Lefavirales</taxon>
        <taxon>Filamentoviridae</taxon>
        <taxon>Betafilamentovirus</taxon>
        <taxon>Betafilamentovirus cocongregatae</taxon>
    </lineage>
</organism>
<proteinExistence type="predicted"/>
<dbReference type="Pfam" id="PF00004">
    <property type="entry name" value="AAA"/>
    <property type="match status" value="1"/>
</dbReference>
<evidence type="ECO:0000313" key="3">
    <source>
        <dbReference type="Proteomes" id="UP001642380"/>
    </source>
</evidence>
<protein>
    <submittedName>
        <fullName evidence="2">ATPase/CD48</fullName>
    </submittedName>
</protein>
<dbReference type="InterPro" id="IPR003593">
    <property type="entry name" value="AAA+_ATPase"/>
</dbReference>
<keyword evidence="3" id="KW-1185">Reference proteome</keyword>
<dbReference type="PANTHER" id="PTHR23077:SF117">
    <property type="entry name" value="AAA+ ATPASE DOMAIN-CONTAINING PROTEIN"/>
    <property type="match status" value="1"/>
</dbReference>
<dbReference type="Gene3D" id="3.40.50.300">
    <property type="entry name" value="P-loop containing nucleotide triphosphate hydrolases"/>
    <property type="match status" value="1"/>
</dbReference>
<dbReference type="EMBL" id="CAUOPR010000001">
    <property type="protein sequence ID" value="CAJ2002087.1"/>
    <property type="molecule type" value="Genomic_DNA"/>
</dbReference>
<dbReference type="InterPro" id="IPR050168">
    <property type="entry name" value="AAA_ATPase_domain"/>
</dbReference>
<comment type="caution">
    <text evidence="2">The sequence shown here is derived from an EMBL/GenBank/DDBJ whole genome shotgun (WGS) entry which is preliminary data.</text>
</comment>
<dbReference type="InterPro" id="IPR027417">
    <property type="entry name" value="P-loop_NTPase"/>
</dbReference>
<sequence>MATANSILYNVHLLPDNTEGIESIHTIKSTTESVQLLLSNLKKKFKSYSVESLKTHLNDVYFSLLTLTQDFIGLLDRQKGGLSKEQYEYYLLLPGMVDDWETLYSIVHQDVLQLNAIHKFLTDSQFKENDKKTIDFLISSLASELNDETIAEWEMSDLDNSSFDRVVETEVIRKLKNVADSASLKQNASVLCLTGPPGSGKTELAKMFAHYAVTTAPPSAAPGKAYLINLANLLSRYVGESEKTLVRFFSKINRLEDAVSVLIFDEVDKVIGMSGGSGAAVKNVAHTLQTEIAGRAALHNKIFIVFITNYKQDITPAMIDRVNQFIFVDAPSKEDLFKYLVYKTGCSGGIDGGMYFNETNEYIKTLLSYVARVPVQASYRNVKAHIEAAVGQEILNALGQVRVRVYRKKNGSYVAIQTDGSGGGEEIVLNADINLTPLTAPSFVESSIIVLRPRHIYIEFLPRPSLVHLDNEADNIPFSPQDIYKDFLKLNNPERVYKQLWQSKQIYNFEYSRKYNELPADITNRLALWLTTIQ</sequence>
<dbReference type="CDD" id="cd19481">
    <property type="entry name" value="RecA-like_protease"/>
    <property type="match status" value="1"/>
</dbReference>
<feature type="domain" description="AAA+ ATPase" evidence="1">
    <location>
        <begin position="187"/>
        <end position="332"/>
    </location>
</feature>
<gene>
    <name evidence="2" type="ORF">CCFV1_ORF0041</name>
</gene>
<dbReference type="Proteomes" id="UP001642380">
    <property type="component" value="Unassembled WGS sequence"/>
</dbReference>
<accession>A0ABC8QPN7</accession>
<name>A0ABC8QPN7_9VIRU</name>
<evidence type="ECO:0000313" key="2">
    <source>
        <dbReference type="EMBL" id="CAJ2002087.1"/>
    </source>
</evidence>